<feature type="transmembrane region" description="Helical" evidence="1">
    <location>
        <begin position="38"/>
        <end position="56"/>
    </location>
</feature>
<dbReference type="EMBL" id="SLWA01000019">
    <property type="protein sequence ID" value="TCN49910.1"/>
    <property type="molecule type" value="Genomic_DNA"/>
</dbReference>
<reference evidence="2" key="3">
    <citation type="submission" date="2019-03" db="EMBL/GenBank/DDBJ databases">
        <authorList>
            <person name="Whitman W."/>
            <person name="Huntemann M."/>
            <person name="Clum A."/>
            <person name="Pillay M."/>
            <person name="Palaniappan K."/>
            <person name="Varghese N."/>
            <person name="Mikhailova N."/>
            <person name="Stamatis D."/>
            <person name="Reddy T."/>
            <person name="Daum C."/>
            <person name="Shapiro N."/>
            <person name="Ivanova N."/>
            <person name="Kyrpides N."/>
            <person name="Woyke T."/>
        </authorList>
    </citation>
    <scope>NUCLEOTIDE SEQUENCE</scope>
    <source>
        <strain evidence="2">P5626</strain>
    </source>
</reference>
<keyword evidence="1" id="KW-0472">Membrane</keyword>
<protein>
    <submittedName>
        <fullName evidence="3">Uncharacterized protein</fullName>
    </submittedName>
</protein>
<dbReference type="EMBL" id="QWDN01000018">
    <property type="protein sequence ID" value="TEB41705.1"/>
    <property type="molecule type" value="Genomic_DNA"/>
</dbReference>
<dbReference type="Proteomes" id="UP000298340">
    <property type="component" value="Unassembled WGS sequence"/>
</dbReference>
<evidence type="ECO:0000313" key="2">
    <source>
        <dbReference type="EMBL" id="TCN49910.1"/>
    </source>
</evidence>
<keyword evidence="1" id="KW-0812">Transmembrane</keyword>
<sequence length="65" mass="7543">MNTKNKIKILTIASILGLLWSIYILYTKRGGYLNSNDCIAIIITSLFVIGLVFYFINKWKREDLD</sequence>
<comment type="caution">
    <text evidence="3">The sequence shown here is derived from an EMBL/GenBank/DDBJ whole genome shotgun (WGS) entry which is preliminary data.</text>
</comment>
<reference evidence="2 4" key="1">
    <citation type="journal article" date="2015" name="Stand. Genomic Sci.">
        <title>Genomic Encyclopedia of Bacterial and Archaeal Type Strains, Phase III: the genomes of soil and plant-associated and newly described type strains.</title>
        <authorList>
            <person name="Whitman W.B."/>
            <person name="Woyke T."/>
            <person name="Klenk H.P."/>
            <person name="Zhou Y."/>
            <person name="Lilburn T.G."/>
            <person name="Beck B.J."/>
            <person name="De Vos P."/>
            <person name="Vandamme P."/>
            <person name="Eisen J.A."/>
            <person name="Garrity G."/>
            <person name="Hugenholtz P."/>
            <person name="Kyrpides N.C."/>
        </authorList>
    </citation>
    <scope>NUCLEOTIDE SEQUENCE [LARGE SCALE GENOMIC DNA]</scope>
    <source>
        <strain evidence="2 4">P5626</strain>
    </source>
</reference>
<keyword evidence="4" id="KW-1185">Reference proteome</keyword>
<evidence type="ECO:0000313" key="4">
    <source>
        <dbReference type="Proteomes" id="UP000295270"/>
    </source>
</evidence>
<organism evidence="3 5">
    <name type="scientific">Flavobacterium circumlabens</name>
    <dbReference type="NCBI Taxonomy" id="2133765"/>
    <lineage>
        <taxon>Bacteria</taxon>
        <taxon>Pseudomonadati</taxon>
        <taxon>Bacteroidota</taxon>
        <taxon>Flavobacteriia</taxon>
        <taxon>Flavobacteriales</taxon>
        <taxon>Flavobacteriaceae</taxon>
        <taxon>Flavobacterium</taxon>
    </lineage>
</organism>
<reference evidence="3 5" key="2">
    <citation type="journal article" date="2018" name="Syst. Appl. Microbiol.">
        <title>Flavobacterium circumlabens sp. nov. and Flavobacterium cupreum sp. nov., two psychrotrophic species isolated from Antarctic environmental samples.</title>
        <authorList>
            <person name="Kralova S."/>
            <person name="Busse H.J."/>
            <person name="Svec P."/>
            <person name="Maslanova I."/>
            <person name="Stankova E."/>
            <person name="Bartak M."/>
            <person name="Sedlacek I."/>
        </authorList>
    </citation>
    <scope>NUCLEOTIDE SEQUENCE [LARGE SCALE GENOMIC DNA]</scope>
    <source>
        <strain evidence="3 5">CCM 8828</strain>
    </source>
</reference>
<feature type="transmembrane region" description="Helical" evidence="1">
    <location>
        <begin position="7"/>
        <end position="26"/>
    </location>
</feature>
<keyword evidence="1" id="KW-1133">Transmembrane helix</keyword>
<dbReference type="AlphaFoldDB" id="A0A4Y7U5J8"/>
<accession>A0A4Y7U5J8</accession>
<proteinExistence type="predicted"/>
<evidence type="ECO:0000256" key="1">
    <source>
        <dbReference type="SAM" id="Phobius"/>
    </source>
</evidence>
<name>A0A4Y7U5J8_9FLAO</name>
<gene>
    <name evidence="3" type="ORF">D0809_24125</name>
    <name evidence="2" type="ORF">EV142_1195</name>
</gene>
<evidence type="ECO:0000313" key="5">
    <source>
        <dbReference type="Proteomes" id="UP000298340"/>
    </source>
</evidence>
<evidence type="ECO:0000313" key="3">
    <source>
        <dbReference type="EMBL" id="TEB41705.1"/>
    </source>
</evidence>
<dbReference type="Proteomes" id="UP000295270">
    <property type="component" value="Unassembled WGS sequence"/>
</dbReference>